<dbReference type="Proteomes" id="UP000317617">
    <property type="component" value="Unassembled WGS sequence"/>
</dbReference>
<organism evidence="2 3">
    <name type="scientific">Acetobacter orleanensis</name>
    <dbReference type="NCBI Taxonomy" id="104099"/>
    <lineage>
        <taxon>Bacteria</taxon>
        <taxon>Pseudomonadati</taxon>
        <taxon>Pseudomonadota</taxon>
        <taxon>Alphaproteobacteria</taxon>
        <taxon>Acetobacterales</taxon>
        <taxon>Acetobacteraceae</taxon>
        <taxon>Acetobacter</taxon>
    </lineage>
</organism>
<proteinExistence type="predicted"/>
<sequence length="194" mass="20895">MSVRFPPLSSRTFSRWSTLAGMVVLLSGCESGLVASGSESIVGTSSTRAPAVTGTPPLTTNLETGSNISEQGTGAAQFRAFCSAFQTHPMLKITLLFGQTRPHGKPISAAEWREFVNTTLTPTFSTGLSILSAQGQWKDTTTNRLTQEPSRLVMVLTEPTQDLTSRLETVRNRYKTRFQQDSVGITISAACAGF</sequence>
<dbReference type="STRING" id="104099.AD949_04645"/>
<dbReference type="PROSITE" id="PS51257">
    <property type="entry name" value="PROKAR_LIPOPROTEIN"/>
    <property type="match status" value="1"/>
</dbReference>
<dbReference type="EMBL" id="BJMU01000004">
    <property type="protein sequence ID" value="GEB82683.1"/>
    <property type="molecule type" value="Genomic_DNA"/>
</dbReference>
<dbReference type="OrthoDB" id="794286at2"/>
<reference evidence="2 3" key="1">
    <citation type="submission" date="2019-06" db="EMBL/GenBank/DDBJ databases">
        <title>Whole genome shotgun sequence of Acetobacter orleanensis NBRC 13752.</title>
        <authorList>
            <person name="Hosoyama A."/>
            <person name="Uohara A."/>
            <person name="Ohji S."/>
            <person name="Ichikawa N."/>
        </authorList>
    </citation>
    <scope>NUCLEOTIDE SEQUENCE [LARGE SCALE GENOMIC DNA]</scope>
    <source>
        <strain evidence="2 3">NBRC 13752</strain>
    </source>
</reference>
<name>A0A4Y3TLR6_9PROT</name>
<feature type="compositionally biased region" description="Polar residues" evidence="1">
    <location>
        <begin position="56"/>
        <end position="69"/>
    </location>
</feature>
<evidence type="ECO:0000313" key="2">
    <source>
        <dbReference type="EMBL" id="GEB82683.1"/>
    </source>
</evidence>
<dbReference type="Pfam" id="PF12098">
    <property type="entry name" value="DUF3574"/>
    <property type="match status" value="1"/>
</dbReference>
<evidence type="ECO:0000313" key="3">
    <source>
        <dbReference type="Proteomes" id="UP000317617"/>
    </source>
</evidence>
<comment type="caution">
    <text evidence="2">The sequence shown here is derived from an EMBL/GenBank/DDBJ whole genome shotgun (WGS) entry which is preliminary data.</text>
</comment>
<protein>
    <recommendedName>
        <fullName evidence="4">DUF3574 domain-containing protein</fullName>
    </recommendedName>
</protein>
<gene>
    <name evidence="2" type="ORF">AOR01nite_11600</name>
</gene>
<accession>A0A4Y3TLR6</accession>
<dbReference type="InterPro" id="IPR021957">
    <property type="entry name" value="DUF3574"/>
</dbReference>
<evidence type="ECO:0000256" key="1">
    <source>
        <dbReference type="SAM" id="MobiDB-lite"/>
    </source>
</evidence>
<feature type="region of interest" description="Disordered" evidence="1">
    <location>
        <begin position="44"/>
        <end position="69"/>
    </location>
</feature>
<evidence type="ECO:0008006" key="4">
    <source>
        <dbReference type="Google" id="ProtNLM"/>
    </source>
</evidence>
<dbReference type="AlphaFoldDB" id="A0A4Y3TLR6"/>
<keyword evidence="3" id="KW-1185">Reference proteome</keyword>